<comment type="caution">
    <text evidence="1">The sequence shown here is derived from an EMBL/GenBank/DDBJ whole genome shotgun (WGS) entry which is preliminary data.</text>
</comment>
<gene>
    <name evidence="1" type="ORF">A2642_02080</name>
</gene>
<organism evidence="1 2">
    <name type="scientific">Candidatus Nomurabacteria bacterium RIFCSPHIGHO2_01_FULL_39_10</name>
    <dbReference type="NCBI Taxonomy" id="1801733"/>
    <lineage>
        <taxon>Bacteria</taxon>
        <taxon>Candidatus Nomuraibacteriota</taxon>
    </lineage>
</organism>
<sequence>METSELVGKVVLVGISFYDKKRTFLEDYQTHGTIDKIVDGLMILSRPQGKFQLPYEGCELQKAKEGRYTEKSTGVLIENPDYLGSLHIMVRDVGEIAHCKTVGYQPKKE</sequence>
<evidence type="ECO:0000313" key="2">
    <source>
        <dbReference type="Proteomes" id="UP000178700"/>
    </source>
</evidence>
<protein>
    <submittedName>
        <fullName evidence="1">Uncharacterized protein</fullName>
    </submittedName>
</protein>
<reference evidence="1 2" key="1">
    <citation type="journal article" date="2016" name="Nat. Commun.">
        <title>Thousands of microbial genomes shed light on interconnected biogeochemical processes in an aquifer system.</title>
        <authorList>
            <person name="Anantharaman K."/>
            <person name="Brown C.T."/>
            <person name="Hug L.A."/>
            <person name="Sharon I."/>
            <person name="Castelle C.J."/>
            <person name="Probst A.J."/>
            <person name="Thomas B.C."/>
            <person name="Singh A."/>
            <person name="Wilkins M.J."/>
            <person name="Karaoz U."/>
            <person name="Brodie E.L."/>
            <person name="Williams K.H."/>
            <person name="Hubbard S.S."/>
            <person name="Banfield J.F."/>
        </authorList>
    </citation>
    <scope>NUCLEOTIDE SEQUENCE [LARGE SCALE GENOMIC DNA]</scope>
</reference>
<dbReference type="Proteomes" id="UP000178700">
    <property type="component" value="Unassembled WGS sequence"/>
</dbReference>
<dbReference type="AlphaFoldDB" id="A0A1F6V3V3"/>
<name>A0A1F6V3V3_9BACT</name>
<evidence type="ECO:0000313" key="1">
    <source>
        <dbReference type="EMBL" id="OGI64305.1"/>
    </source>
</evidence>
<dbReference type="EMBL" id="MFTJ01000055">
    <property type="protein sequence ID" value="OGI64305.1"/>
    <property type="molecule type" value="Genomic_DNA"/>
</dbReference>
<accession>A0A1F6V3V3</accession>
<proteinExistence type="predicted"/>